<dbReference type="InterPro" id="IPR009581">
    <property type="entry name" value="FAM20_C"/>
</dbReference>
<gene>
    <name evidence="11" type="primary">FAM20A</name>
</gene>
<reference evidence="11" key="3">
    <citation type="submission" date="2025-09" db="UniProtKB">
        <authorList>
            <consortium name="Ensembl"/>
        </authorList>
    </citation>
    <scope>IDENTIFICATION</scope>
</reference>
<evidence type="ECO:0000256" key="8">
    <source>
        <dbReference type="PIRSR" id="PIRSR624869-3"/>
    </source>
</evidence>
<evidence type="ECO:0000256" key="7">
    <source>
        <dbReference type="PIRSR" id="PIRSR624869-2"/>
    </source>
</evidence>
<feature type="binding site" evidence="7">
    <location>
        <position position="424"/>
    </location>
    <ligand>
        <name>ATP</name>
        <dbReference type="ChEBI" id="CHEBI:30616"/>
    </ligand>
</feature>
<reference evidence="11" key="2">
    <citation type="submission" date="2025-08" db="UniProtKB">
        <authorList>
            <consortium name="Ensembl"/>
        </authorList>
    </citation>
    <scope>IDENTIFICATION</scope>
</reference>
<dbReference type="GO" id="GO:0005794">
    <property type="term" value="C:Golgi apparatus"/>
    <property type="evidence" value="ECO:0007669"/>
    <property type="project" value="UniProtKB-SubCell"/>
</dbReference>
<comment type="cofactor">
    <cofactor evidence="8">
        <name>Mn(2+)</name>
        <dbReference type="ChEBI" id="CHEBI:29035"/>
    </cofactor>
</comment>
<evidence type="ECO:0000256" key="9">
    <source>
        <dbReference type="SAM" id="MobiDB-lite"/>
    </source>
</evidence>
<reference evidence="11 12" key="1">
    <citation type="journal article" date="2011" name="Nature">
        <title>A high-resolution map of human evolutionary constraint using 29 mammals.</title>
        <authorList>
            <person name="Lindblad-Toh K."/>
            <person name="Garber M."/>
            <person name="Zuk O."/>
            <person name="Lin M.F."/>
            <person name="Parker B.J."/>
            <person name="Washietl S."/>
            <person name="Kheradpour P."/>
            <person name="Ernst J."/>
            <person name="Jordan G."/>
            <person name="Mauceli E."/>
            <person name="Ward L.D."/>
            <person name="Lowe C.B."/>
            <person name="Holloway A.K."/>
            <person name="Clamp M."/>
            <person name="Gnerre S."/>
            <person name="Alfoldi J."/>
            <person name="Beal K."/>
            <person name="Chang J."/>
            <person name="Clawson H."/>
            <person name="Cuff J."/>
            <person name="Di Palma F."/>
            <person name="Fitzgerald S."/>
            <person name="Flicek P."/>
            <person name="Guttman M."/>
            <person name="Hubisz M.J."/>
            <person name="Jaffe D.B."/>
            <person name="Jungreis I."/>
            <person name="Kent W.J."/>
            <person name="Kostka D."/>
            <person name="Lara M."/>
            <person name="Martins A.L."/>
            <person name="Massingham T."/>
            <person name="Moltke I."/>
            <person name="Raney B.J."/>
            <person name="Rasmussen M.D."/>
            <person name="Robinson J."/>
            <person name="Stark A."/>
            <person name="Vilella A.J."/>
            <person name="Wen J."/>
            <person name="Xie X."/>
            <person name="Zody M.C."/>
            <person name="Baldwin J."/>
            <person name="Bloom T."/>
            <person name="Chin C.W."/>
            <person name="Heiman D."/>
            <person name="Nicol R."/>
            <person name="Nusbaum C."/>
            <person name="Young S."/>
            <person name="Wilkinson J."/>
            <person name="Worley K.C."/>
            <person name="Kovar C.L."/>
            <person name="Muzny D.M."/>
            <person name="Gibbs R.A."/>
            <person name="Cree A."/>
            <person name="Dihn H.H."/>
            <person name="Fowler G."/>
            <person name="Jhangiani S."/>
            <person name="Joshi V."/>
            <person name="Lee S."/>
            <person name="Lewis L.R."/>
            <person name="Nazareth L.V."/>
            <person name="Okwuonu G."/>
            <person name="Santibanez J."/>
            <person name="Warren W.C."/>
            <person name="Mardis E.R."/>
            <person name="Weinstock G.M."/>
            <person name="Wilson R.K."/>
            <person name="Delehaunty K."/>
            <person name="Dooling D."/>
            <person name="Fronik C."/>
            <person name="Fulton L."/>
            <person name="Fulton B."/>
            <person name="Graves T."/>
            <person name="Minx P."/>
            <person name="Sodergren E."/>
            <person name="Birney E."/>
            <person name="Margulies E.H."/>
            <person name="Herrero J."/>
            <person name="Green E.D."/>
            <person name="Haussler D."/>
            <person name="Siepel A."/>
            <person name="Goldman N."/>
            <person name="Pollard K.S."/>
            <person name="Pedersen J.S."/>
            <person name="Lander E.S."/>
            <person name="Kellis M."/>
        </authorList>
    </citation>
    <scope>NUCLEOTIDE SEQUENCE [LARGE SCALE GENOMIC DNA]</scope>
</reference>
<keyword evidence="3" id="KW-0333">Golgi apparatus</keyword>
<name>G1NVU8_MYOLU</name>
<feature type="binding site" evidence="8">
    <location>
        <position position="424"/>
    </location>
    <ligand>
        <name>Mn(2+)</name>
        <dbReference type="ChEBI" id="CHEBI:29035"/>
    </ligand>
</feature>
<dbReference type="InParanoid" id="G1NVU8"/>
<evidence type="ECO:0000256" key="5">
    <source>
        <dbReference type="ARBA" id="ARBA00023180"/>
    </source>
</evidence>
<dbReference type="GeneTree" id="ENSGT00950000182951"/>
<evidence type="ECO:0000256" key="6">
    <source>
        <dbReference type="PIRSR" id="PIRSR624869-1"/>
    </source>
</evidence>
<dbReference type="AlphaFoldDB" id="G1NVU8"/>
<dbReference type="PANTHER" id="PTHR12450">
    <property type="entry name" value="DENTIN MATRIX PROTEIN 4 PROTEIN FAM20"/>
    <property type="match status" value="1"/>
</dbReference>
<dbReference type="Ensembl" id="ENSMLUT00000001542.2">
    <property type="protein sequence ID" value="ENSMLUP00000001417.2"/>
    <property type="gene ID" value="ENSMLUG00000001541.2"/>
</dbReference>
<protein>
    <submittedName>
        <fullName evidence="11">FAM20A golgi associated secretory pathway pseudokinase</fullName>
    </submittedName>
</protein>
<proteinExistence type="inferred from homology"/>
<evidence type="ECO:0000256" key="1">
    <source>
        <dbReference type="ARBA" id="ARBA00004555"/>
    </source>
</evidence>
<sequence>MPVLRRDRLLTLLLLGALLSADLYFHLWLQVQRQLRPRERPPSCPCARRASARAPGSAAAASDPRTAAHNFSRARLGPERDGGGRPGPPKLHAYFACPLYNVPDEPPGLGPEDLLLAGQEALRYYRRKVARWNRRHKIYREQLNLTSLDPPVQLRLEASWLQFHLGINRHGLYSRSSPVVSKLLRDMRHFPTISADYSQDEKALLGACDCTQIVKPSGVHLKLVLRFSDFGKAMFKPMRQQREEETPADFFYFIDFQRHNAEIAAFHLDRILDFRRVPPTVGRLVNVTKEILEVTKNEILQSVFFVSPASNMCFFAKCPYMCKTEYAVCGNPHLLEGSLSAFLPSLNLAPRLSVPNPWIRSYSLAGKEESWDQLARVHSLPTALRILSLWSLAPMPLSFTGNMDRHHYEMFTKFGDDGFLIHLDNARGFGRHSHDEISILSPLSQCCRIKKKTLLHLQLLAQADYRLSDVMRESLLEDQLSPILTEPHLLALDRRLQVILRTVEGCIAAHGEQSVVASGPAEQAAPDSGQANLTR</sequence>
<dbReference type="FunCoup" id="G1NVU8">
    <property type="interactions" value="62"/>
</dbReference>
<dbReference type="GO" id="GO:0046872">
    <property type="term" value="F:metal ion binding"/>
    <property type="evidence" value="ECO:0007669"/>
    <property type="project" value="UniProtKB-KW"/>
</dbReference>
<dbReference type="PANTHER" id="PTHR12450:SF12">
    <property type="entry name" value="PSEUDOKINASE FAM20A"/>
    <property type="match status" value="1"/>
</dbReference>
<comment type="subcellular location">
    <subcellularLocation>
        <location evidence="1">Golgi apparatus</location>
    </subcellularLocation>
</comment>
<keyword evidence="4" id="KW-1015">Disulfide bond</keyword>
<evidence type="ECO:0000259" key="10">
    <source>
        <dbReference type="Pfam" id="PF06702"/>
    </source>
</evidence>
<comment type="similarity">
    <text evidence="2">Belongs to the FAM20 family.</text>
</comment>
<dbReference type="GO" id="GO:0055074">
    <property type="term" value="P:calcium ion homeostasis"/>
    <property type="evidence" value="ECO:0007669"/>
    <property type="project" value="Ensembl"/>
</dbReference>
<feature type="domain" description="FAM20 C-terminal" evidence="10">
    <location>
        <begin position="304"/>
        <end position="516"/>
    </location>
</feature>
<feature type="region of interest" description="Disordered" evidence="9">
    <location>
        <begin position="38"/>
        <end position="87"/>
    </location>
</feature>
<dbReference type="Pfam" id="PF06702">
    <property type="entry name" value="Fam20C"/>
    <property type="match status" value="1"/>
</dbReference>
<accession>G1NVU8</accession>
<dbReference type="STRING" id="59463.ENSMLUP00000001417"/>
<dbReference type="GO" id="GO:0005524">
    <property type="term" value="F:ATP binding"/>
    <property type="evidence" value="ECO:0007669"/>
    <property type="project" value="UniProtKB-KW"/>
</dbReference>
<dbReference type="GO" id="GO:0005615">
    <property type="term" value="C:extracellular space"/>
    <property type="evidence" value="ECO:0007669"/>
    <property type="project" value="Ensembl"/>
</dbReference>
<dbReference type="OMA" id="PLTQCCI"/>
<feature type="binding site" evidence="7">
    <location>
        <begin position="340"/>
        <end position="343"/>
    </location>
    <ligand>
        <name>ATP</name>
        <dbReference type="ChEBI" id="CHEBI:30616"/>
    </ligand>
</feature>
<keyword evidence="7" id="KW-0547">Nucleotide-binding</keyword>
<dbReference type="GO" id="GO:0070166">
    <property type="term" value="P:enamel mineralization"/>
    <property type="evidence" value="ECO:0007669"/>
    <property type="project" value="Ensembl"/>
</dbReference>
<dbReference type="HOGENOM" id="CLU_028926_2_0_1"/>
<dbReference type="eggNOG" id="KOG3829">
    <property type="taxonomic scope" value="Eukaryota"/>
</dbReference>
<dbReference type="GO" id="GO:0005783">
    <property type="term" value="C:endoplasmic reticulum"/>
    <property type="evidence" value="ECO:0007669"/>
    <property type="project" value="Ensembl"/>
</dbReference>
<dbReference type="EMBL" id="AAPE02024590">
    <property type="status" value="NOT_ANNOTATED_CDS"/>
    <property type="molecule type" value="Genomic_DNA"/>
</dbReference>
<feature type="compositionally biased region" description="Low complexity" evidence="9">
    <location>
        <begin position="45"/>
        <end position="68"/>
    </location>
</feature>
<keyword evidence="7" id="KW-0067">ATP-binding</keyword>
<dbReference type="InterPro" id="IPR024869">
    <property type="entry name" value="FAM20"/>
</dbReference>
<feature type="binding site" evidence="7">
    <location>
        <position position="236"/>
    </location>
    <ligand>
        <name>ATP</name>
        <dbReference type="ChEBI" id="CHEBI:30616"/>
    </ligand>
</feature>
<keyword evidence="8" id="KW-0479">Metal-binding</keyword>
<organism evidence="11 12">
    <name type="scientific">Myotis lucifugus</name>
    <name type="common">Little brown bat</name>
    <dbReference type="NCBI Taxonomy" id="59463"/>
    <lineage>
        <taxon>Eukaryota</taxon>
        <taxon>Metazoa</taxon>
        <taxon>Chordata</taxon>
        <taxon>Craniata</taxon>
        <taxon>Vertebrata</taxon>
        <taxon>Euteleostomi</taxon>
        <taxon>Mammalia</taxon>
        <taxon>Eutheria</taxon>
        <taxon>Laurasiatheria</taxon>
        <taxon>Chiroptera</taxon>
        <taxon>Yangochiroptera</taxon>
        <taxon>Vespertilionidae</taxon>
        <taxon>Myotis</taxon>
    </lineage>
</organism>
<evidence type="ECO:0000256" key="2">
    <source>
        <dbReference type="ARBA" id="ARBA00006557"/>
    </source>
</evidence>
<feature type="active site" evidence="6">
    <location>
        <position position="404"/>
    </location>
</feature>
<keyword evidence="5" id="KW-0325">Glycoprotein</keyword>
<dbReference type="EMBL" id="AAPE02024589">
    <property type="status" value="NOT_ANNOTATED_CDS"/>
    <property type="molecule type" value="Genomic_DNA"/>
</dbReference>
<keyword evidence="8" id="KW-0464">Manganese</keyword>
<keyword evidence="12" id="KW-1185">Reference proteome</keyword>
<dbReference type="GO" id="GO:0044691">
    <property type="term" value="P:tooth eruption"/>
    <property type="evidence" value="ECO:0007669"/>
    <property type="project" value="Ensembl"/>
</dbReference>
<dbReference type="GO" id="GO:0009617">
    <property type="term" value="P:response to bacterium"/>
    <property type="evidence" value="ECO:0007669"/>
    <property type="project" value="Ensembl"/>
</dbReference>
<dbReference type="Proteomes" id="UP000001074">
    <property type="component" value="Unassembled WGS sequence"/>
</dbReference>
<feature type="binding site" evidence="7">
    <location>
        <position position="409"/>
    </location>
    <ligand>
        <name>ATP</name>
        <dbReference type="ChEBI" id="CHEBI:30616"/>
    </ligand>
</feature>
<evidence type="ECO:0000256" key="3">
    <source>
        <dbReference type="ARBA" id="ARBA00023034"/>
    </source>
</evidence>
<dbReference type="GO" id="GO:0043539">
    <property type="term" value="F:protein serine/threonine kinase activator activity"/>
    <property type="evidence" value="ECO:0007669"/>
    <property type="project" value="Ensembl"/>
</dbReference>
<evidence type="ECO:0000256" key="4">
    <source>
        <dbReference type="ARBA" id="ARBA00023157"/>
    </source>
</evidence>
<evidence type="ECO:0000313" key="11">
    <source>
        <dbReference type="Ensembl" id="ENSMLUP00000001417.2"/>
    </source>
</evidence>
<evidence type="ECO:0000313" key="12">
    <source>
        <dbReference type="Proteomes" id="UP000001074"/>
    </source>
</evidence>